<keyword evidence="5" id="KW-1185">Reference proteome</keyword>
<comment type="caution">
    <text evidence="4">The sequence shown here is derived from an EMBL/GenBank/DDBJ whole genome shotgun (WGS) entry which is preliminary data.</text>
</comment>
<protein>
    <submittedName>
        <fullName evidence="4">Acetyltransferase</fullName>
        <ecNumber evidence="4">2.3.1.-</ecNumber>
    </submittedName>
</protein>
<dbReference type="PANTHER" id="PTHR43800:SF1">
    <property type="entry name" value="PEPTIDYL-LYSINE N-ACETYLTRANSFERASE YJAB"/>
    <property type="match status" value="1"/>
</dbReference>
<dbReference type="InterPro" id="IPR000182">
    <property type="entry name" value="GNAT_dom"/>
</dbReference>
<dbReference type="EMBL" id="JAUSVX010000030">
    <property type="protein sequence ID" value="MDQ0475131.1"/>
    <property type="molecule type" value="Genomic_DNA"/>
</dbReference>
<dbReference type="EC" id="2.3.1.-" evidence="4"/>
<dbReference type="Gene3D" id="3.40.630.30">
    <property type="match status" value="1"/>
</dbReference>
<feature type="domain" description="N-acetyltransferase" evidence="3">
    <location>
        <begin position="2"/>
        <end position="144"/>
    </location>
</feature>
<evidence type="ECO:0000313" key="4">
    <source>
        <dbReference type="EMBL" id="MDQ0475131.1"/>
    </source>
</evidence>
<evidence type="ECO:0000256" key="2">
    <source>
        <dbReference type="ARBA" id="ARBA00023315"/>
    </source>
</evidence>
<organism evidence="4 5">
    <name type="scientific">Labrys wisconsinensis</name>
    <dbReference type="NCBI Taxonomy" id="425677"/>
    <lineage>
        <taxon>Bacteria</taxon>
        <taxon>Pseudomonadati</taxon>
        <taxon>Pseudomonadota</taxon>
        <taxon>Alphaproteobacteria</taxon>
        <taxon>Hyphomicrobiales</taxon>
        <taxon>Xanthobacteraceae</taxon>
        <taxon>Labrys</taxon>
    </lineage>
</organism>
<reference evidence="4 5" key="1">
    <citation type="submission" date="2023-07" db="EMBL/GenBank/DDBJ databases">
        <title>Genomic Encyclopedia of Type Strains, Phase IV (KMG-IV): sequencing the most valuable type-strain genomes for metagenomic binning, comparative biology and taxonomic classification.</title>
        <authorList>
            <person name="Goeker M."/>
        </authorList>
    </citation>
    <scope>NUCLEOTIDE SEQUENCE [LARGE SCALE GENOMIC DNA]</scope>
    <source>
        <strain evidence="4 5">DSM 19619</strain>
    </source>
</reference>
<dbReference type="PANTHER" id="PTHR43800">
    <property type="entry name" value="PEPTIDYL-LYSINE N-ACETYLTRANSFERASE YJAB"/>
    <property type="match status" value="1"/>
</dbReference>
<name>A0ABU0JLF5_9HYPH</name>
<dbReference type="NCBIfam" id="NF007807">
    <property type="entry name" value="PRK10514.1"/>
    <property type="match status" value="1"/>
</dbReference>
<evidence type="ECO:0000256" key="1">
    <source>
        <dbReference type="ARBA" id="ARBA00022679"/>
    </source>
</evidence>
<accession>A0ABU0JLF5</accession>
<dbReference type="SUPFAM" id="SSF55729">
    <property type="entry name" value="Acyl-CoA N-acyltransferases (Nat)"/>
    <property type="match status" value="1"/>
</dbReference>
<dbReference type="GO" id="GO:0016746">
    <property type="term" value="F:acyltransferase activity"/>
    <property type="evidence" value="ECO:0007669"/>
    <property type="project" value="UniProtKB-KW"/>
</dbReference>
<dbReference type="CDD" id="cd04301">
    <property type="entry name" value="NAT_SF"/>
    <property type="match status" value="1"/>
</dbReference>
<dbReference type="RefSeq" id="WP_307285916.1">
    <property type="nucleotide sequence ID" value="NZ_JAUSVX010000030.1"/>
</dbReference>
<evidence type="ECO:0000313" key="5">
    <source>
        <dbReference type="Proteomes" id="UP001242480"/>
    </source>
</evidence>
<dbReference type="Proteomes" id="UP001242480">
    <property type="component" value="Unassembled WGS sequence"/>
</dbReference>
<gene>
    <name evidence="4" type="ORF">QO011_008173</name>
</gene>
<evidence type="ECO:0000259" key="3">
    <source>
        <dbReference type="PROSITE" id="PS51186"/>
    </source>
</evidence>
<dbReference type="PROSITE" id="PS51186">
    <property type="entry name" value="GNAT"/>
    <property type="match status" value="1"/>
</dbReference>
<keyword evidence="1 4" id="KW-0808">Transferase</keyword>
<sequence length="146" mass="16404">MVRIRPSRAEDFADLLDIWRRSVRATHHFLAEKDFVEIEALVATSYLPSNTVWVAVNEAGRPLGFMGLSQAHIDTLFVDPDMRGQGVGTLLIDHAQERADTLTVDVNEQNDQAVGFYQHRGFCRIGRSDVDGDGRSYPLLHLRRAG</sequence>
<dbReference type="InterPro" id="IPR016181">
    <property type="entry name" value="Acyl_CoA_acyltransferase"/>
</dbReference>
<proteinExistence type="predicted"/>
<keyword evidence="2 4" id="KW-0012">Acyltransferase</keyword>
<dbReference type="Pfam" id="PF13673">
    <property type="entry name" value="Acetyltransf_10"/>
    <property type="match status" value="1"/>
</dbReference>